<protein>
    <submittedName>
        <fullName evidence="1">Macaca fascicularis brain cDNA clone: QccE-21009, similar to human hypothetical protein LOC157567 (LOC157567), mRNA, RefSeq: NM_198401.1</fullName>
    </submittedName>
</protein>
<proteinExistence type="evidence at transcript level"/>
<name>I7G439_MACFA</name>
<sequence length="38" mass="4553">MTREWKIKEEARKSLLSKPYPNIGLIEVFKKKNSVLYD</sequence>
<dbReference type="AlphaFoldDB" id="I7G439"/>
<reference evidence="1" key="1">
    <citation type="journal article" date="2007" name="PLoS Biol.">
        <title>Rate of evolution in brain-expressed genes in humans and other primates.</title>
        <authorList>
            <person name="Wang H.-Y."/>
            <person name="Chien H.-C."/>
            <person name="Osada N."/>
            <person name="Hashimoto K."/>
            <person name="Sugano S."/>
            <person name="Gojobori T."/>
            <person name="Chou C.-K."/>
            <person name="Tsai S.-F."/>
            <person name="Wu C.-I."/>
            <person name="Shen C.-K.J."/>
        </authorList>
    </citation>
    <scope>NUCLEOTIDE SEQUENCE</scope>
</reference>
<dbReference type="EMBL" id="AB171492">
    <property type="protein sequence ID" value="BAE88555.1"/>
    <property type="molecule type" value="mRNA"/>
</dbReference>
<accession>I7G439</accession>
<organism evidence="1">
    <name type="scientific">Macaca fascicularis</name>
    <name type="common">Crab-eating macaque</name>
    <name type="synonym">Cynomolgus monkey</name>
    <dbReference type="NCBI Taxonomy" id="9541"/>
    <lineage>
        <taxon>Eukaryota</taxon>
        <taxon>Metazoa</taxon>
        <taxon>Chordata</taxon>
        <taxon>Craniata</taxon>
        <taxon>Vertebrata</taxon>
        <taxon>Euteleostomi</taxon>
        <taxon>Mammalia</taxon>
        <taxon>Eutheria</taxon>
        <taxon>Euarchontoglires</taxon>
        <taxon>Primates</taxon>
        <taxon>Haplorrhini</taxon>
        <taxon>Catarrhini</taxon>
        <taxon>Cercopithecidae</taxon>
        <taxon>Cercopithecinae</taxon>
        <taxon>Macaca</taxon>
    </lineage>
</organism>
<evidence type="ECO:0000313" key="1">
    <source>
        <dbReference type="EMBL" id="BAE88555.1"/>
    </source>
</evidence>